<dbReference type="PANTHER" id="PTHR34595">
    <property type="entry name" value="BLR5612 PROTEIN"/>
    <property type="match status" value="1"/>
</dbReference>
<dbReference type="AlphaFoldDB" id="A0A0T5NQE2"/>
<dbReference type="PANTHER" id="PTHR34595:SF7">
    <property type="entry name" value="SLL1039 PROTEIN"/>
    <property type="match status" value="1"/>
</dbReference>
<dbReference type="Proteomes" id="UP000051295">
    <property type="component" value="Unassembled WGS sequence"/>
</dbReference>
<name>A0A0T5NQE2_9RHOB</name>
<dbReference type="Pfam" id="PF04168">
    <property type="entry name" value="Alpha-E"/>
    <property type="match status" value="1"/>
</dbReference>
<dbReference type="RefSeq" id="WP_057796153.1">
    <property type="nucleotide sequence ID" value="NZ_LAXJ01000025.1"/>
</dbReference>
<sequence>MLGKTANGLFWLFRYLERAENTARLIETGQRIALTRLGDSASEWRSVLQSAGVWPAFEAAKGEVTKEAAINWLLRDRGNSSSVYSCICAARQNARLVRTALTGDMWEAINSAYMNAQENLGRQVAERDLPGCLRTLRQNTSLVRGMTHGTMLRGERYDFARLGTFLERADNTARILDVKYYVLLPSARAVGSALDNVQWETILRSVAARGGFRMEYGADSGPRDITHFLILDQRLPRSLAFCAAQLQENLRSLNAGNAHPSDAMKKLDFINRKYLAHEVDAIFDYGLHEYITEIIALLADLAQEIEREYRFYE</sequence>
<organism evidence="2 3">
    <name type="scientific">Roseovarius atlanticus</name>
    <dbReference type="NCBI Taxonomy" id="1641875"/>
    <lineage>
        <taxon>Bacteria</taxon>
        <taxon>Pseudomonadati</taxon>
        <taxon>Pseudomonadota</taxon>
        <taxon>Alphaproteobacteria</taxon>
        <taxon>Rhodobacterales</taxon>
        <taxon>Roseobacteraceae</taxon>
        <taxon>Roseovarius</taxon>
    </lineage>
</organism>
<keyword evidence="3" id="KW-1185">Reference proteome</keyword>
<reference evidence="2 3" key="1">
    <citation type="submission" date="2015-04" db="EMBL/GenBank/DDBJ databases">
        <title>The draft genome sequence of Roseovarius sp.R12b.</title>
        <authorList>
            <person name="Li G."/>
            <person name="Lai Q."/>
            <person name="Shao Z."/>
            <person name="Yan P."/>
        </authorList>
    </citation>
    <scope>NUCLEOTIDE SEQUENCE [LARGE SCALE GENOMIC DNA]</scope>
    <source>
        <strain evidence="2 3">R12B</strain>
    </source>
</reference>
<protein>
    <submittedName>
        <fullName evidence="2">A alpha-helical domain with a conserved ER moti</fullName>
    </submittedName>
</protein>
<dbReference type="STRING" id="1641875.XM53_18825"/>
<dbReference type="InterPro" id="IPR051680">
    <property type="entry name" value="ATP-dep_Glu-Cys_Ligase-2"/>
</dbReference>
<dbReference type="PATRIC" id="fig|1641875.4.peg.2294"/>
<dbReference type="OrthoDB" id="9803532at2"/>
<dbReference type="EMBL" id="LAXJ01000025">
    <property type="protein sequence ID" value="KRS10976.1"/>
    <property type="molecule type" value="Genomic_DNA"/>
</dbReference>
<evidence type="ECO:0000313" key="2">
    <source>
        <dbReference type="EMBL" id="KRS10976.1"/>
    </source>
</evidence>
<evidence type="ECO:0000259" key="1">
    <source>
        <dbReference type="Pfam" id="PF04168"/>
    </source>
</evidence>
<accession>A0A0T5NQE2</accession>
<proteinExistence type="predicted"/>
<evidence type="ECO:0000313" key="3">
    <source>
        <dbReference type="Proteomes" id="UP000051295"/>
    </source>
</evidence>
<gene>
    <name evidence="2" type="ORF">XM53_18825</name>
</gene>
<feature type="domain" description="DUF403" evidence="1">
    <location>
        <begin position="1"/>
        <end position="309"/>
    </location>
</feature>
<comment type="caution">
    <text evidence="2">The sequence shown here is derived from an EMBL/GenBank/DDBJ whole genome shotgun (WGS) entry which is preliminary data.</text>
</comment>
<dbReference type="InterPro" id="IPR007296">
    <property type="entry name" value="DUF403"/>
</dbReference>